<dbReference type="SUPFAM" id="SSF53850">
    <property type="entry name" value="Periplasmic binding protein-like II"/>
    <property type="match status" value="1"/>
</dbReference>
<proteinExistence type="inferred from homology"/>
<feature type="domain" description="HTH lysR-type" evidence="5">
    <location>
        <begin position="53"/>
        <end position="110"/>
    </location>
</feature>
<gene>
    <name evidence="6" type="ORF">HNQ96_003043</name>
</gene>
<dbReference type="InterPro" id="IPR036388">
    <property type="entry name" value="WH-like_DNA-bd_sf"/>
</dbReference>
<dbReference type="InterPro" id="IPR000847">
    <property type="entry name" value="LysR_HTH_N"/>
</dbReference>
<accession>A0A8E1WGI6</accession>
<dbReference type="EMBL" id="JACHGI010000005">
    <property type="protein sequence ID" value="MBB6467164.1"/>
    <property type="molecule type" value="Genomic_DNA"/>
</dbReference>
<comment type="similarity">
    <text evidence="1">Belongs to the LysR transcriptional regulatory family.</text>
</comment>
<dbReference type="PANTHER" id="PTHR30346:SF0">
    <property type="entry name" value="HCA OPERON TRANSCRIPTIONAL ACTIVATOR HCAR"/>
    <property type="match status" value="1"/>
</dbReference>
<dbReference type="FunFam" id="1.10.10.10:FF:000001">
    <property type="entry name" value="LysR family transcriptional regulator"/>
    <property type="match status" value="1"/>
</dbReference>
<organism evidence="6 7">
    <name type="scientific">Aminobacter carboxidus</name>
    <dbReference type="NCBI Taxonomy" id="376165"/>
    <lineage>
        <taxon>Bacteria</taxon>
        <taxon>Pseudomonadati</taxon>
        <taxon>Pseudomonadota</taxon>
        <taxon>Alphaproteobacteria</taxon>
        <taxon>Hyphomicrobiales</taxon>
        <taxon>Phyllobacteriaceae</taxon>
        <taxon>Aminobacter</taxon>
    </lineage>
</organism>
<evidence type="ECO:0000259" key="5">
    <source>
        <dbReference type="PROSITE" id="PS50931"/>
    </source>
</evidence>
<dbReference type="PRINTS" id="PR00039">
    <property type="entry name" value="HTHLYSR"/>
</dbReference>
<name>A0A8E1WGI6_9HYPH</name>
<keyword evidence="4" id="KW-0804">Transcription</keyword>
<dbReference type="GO" id="GO:0003677">
    <property type="term" value="F:DNA binding"/>
    <property type="evidence" value="ECO:0007669"/>
    <property type="project" value="UniProtKB-KW"/>
</dbReference>
<dbReference type="Proteomes" id="UP000532373">
    <property type="component" value="Unassembled WGS sequence"/>
</dbReference>
<dbReference type="Gene3D" id="3.40.190.10">
    <property type="entry name" value="Periplasmic binding protein-like II"/>
    <property type="match status" value="2"/>
</dbReference>
<dbReference type="PANTHER" id="PTHR30346">
    <property type="entry name" value="TRANSCRIPTIONAL DUAL REGULATOR HCAR-RELATED"/>
    <property type="match status" value="1"/>
</dbReference>
<dbReference type="SUPFAM" id="SSF46785">
    <property type="entry name" value="Winged helix' DNA-binding domain"/>
    <property type="match status" value="1"/>
</dbReference>
<comment type="caution">
    <text evidence="6">The sequence shown here is derived from an EMBL/GenBank/DDBJ whole genome shotgun (WGS) entry which is preliminary data.</text>
</comment>
<evidence type="ECO:0000313" key="7">
    <source>
        <dbReference type="Proteomes" id="UP000532373"/>
    </source>
</evidence>
<keyword evidence="2" id="KW-0805">Transcription regulation</keyword>
<dbReference type="GO" id="GO:0032993">
    <property type="term" value="C:protein-DNA complex"/>
    <property type="evidence" value="ECO:0007669"/>
    <property type="project" value="TreeGrafter"/>
</dbReference>
<dbReference type="GO" id="GO:0003700">
    <property type="term" value="F:DNA-binding transcription factor activity"/>
    <property type="evidence" value="ECO:0007669"/>
    <property type="project" value="InterPro"/>
</dbReference>
<dbReference type="InterPro" id="IPR005119">
    <property type="entry name" value="LysR_subst-bd"/>
</dbReference>
<dbReference type="Pfam" id="PF00126">
    <property type="entry name" value="HTH_1"/>
    <property type="match status" value="1"/>
</dbReference>
<sequence length="353" mass="38489">METDAVILALASFARDDDRWWRTFSPVLQQAWFGEGEGLPKSVAALFSPDMAFTLRQLQFFVAVAEQGTISRAAQNLSISQSSVTEAIKELEGDLGVELFERHPRGLNITHKGHQFLRHATKILADVSDARRTFFGGQATATGQLKLGVTSLVAGYVLSDLLARYRRAHPAVEISAIEDNGDYLEHLLVGGKLDLAVMVTSNLRDRMALQSEILEVSAYRLWLPLGHPLASAEIISVGDIASEPLIMLSVDEIEENTGKLLAAIGAKPHVAFRTRSVEAVRSLVATGAGVALLPDLVYRPWSLEGDRIESRDVSGSLPVVQVGMVWRRGSSLLAAARDFIGIAQAQRTVRQKL</sequence>
<dbReference type="Gene3D" id="1.10.10.10">
    <property type="entry name" value="Winged helix-like DNA-binding domain superfamily/Winged helix DNA-binding domain"/>
    <property type="match status" value="1"/>
</dbReference>
<protein>
    <submittedName>
        <fullName evidence="6">DNA-binding transcriptional LysR family regulator</fullName>
    </submittedName>
</protein>
<dbReference type="AlphaFoldDB" id="A0A8E1WGI6"/>
<dbReference type="Pfam" id="PF03466">
    <property type="entry name" value="LysR_substrate"/>
    <property type="match status" value="1"/>
</dbReference>
<dbReference type="CDD" id="cd08412">
    <property type="entry name" value="PBP2_PAO1_like"/>
    <property type="match status" value="1"/>
</dbReference>
<keyword evidence="3 6" id="KW-0238">DNA-binding</keyword>
<dbReference type="InterPro" id="IPR036390">
    <property type="entry name" value="WH_DNA-bd_sf"/>
</dbReference>
<evidence type="ECO:0000256" key="1">
    <source>
        <dbReference type="ARBA" id="ARBA00009437"/>
    </source>
</evidence>
<evidence type="ECO:0000256" key="3">
    <source>
        <dbReference type="ARBA" id="ARBA00023125"/>
    </source>
</evidence>
<dbReference type="PROSITE" id="PS50931">
    <property type="entry name" value="HTH_LYSR"/>
    <property type="match status" value="1"/>
</dbReference>
<evidence type="ECO:0000256" key="2">
    <source>
        <dbReference type="ARBA" id="ARBA00023015"/>
    </source>
</evidence>
<reference evidence="6 7" key="1">
    <citation type="submission" date="2020-08" db="EMBL/GenBank/DDBJ databases">
        <title>Genomic Encyclopedia of Type Strains, Phase IV (KMG-IV): sequencing the most valuable type-strain genomes for metagenomic binning, comparative biology and taxonomic classification.</title>
        <authorList>
            <person name="Goeker M."/>
        </authorList>
    </citation>
    <scope>NUCLEOTIDE SEQUENCE [LARGE SCALE GENOMIC DNA]</scope>
    <source>
        <strain evidence="6 7">DSM 17454</strain>
    </source>
</reference>
<evidence type="ECO:0000313" key="6">
    <source>
        <dbReference type="EMBL" id="MBB6467164.1"/>
    </source>
</evidence>
<evidence type="ECO:0000256" key="4">
    <source>
        <dbReference type="ARBA" id="ARBA00023163"/>
    </source>
</evidence>